<feature type="transmembrane region" description="Helical" evidence="5">
    <location>
        <begin position="869"/>
        <end position="894"/>
    </location>
</feature>
<evidence type="ECO:0000256" key="1">
    <source>
        <dbReference type="ARBA" id="ARBA00004141"/>
    </source>
</evidence>
<dbReference type="OrthoDB" id="5975154at2759"/>
<dbReference type="GO" id="GO:0005230">
    <property type="term" value="F:extracellular ligand-gated monoatomic ion channel activity"/>
    <property type="evidence" value="ECO:0007669"/>
    <property type="project" value="InterPro"/>
</dbReference>
<comment type="caution">
    <text evidence="9">The sequence shown here is derived from an EMBL/GenBank/DDBJ whole genome shotgun (WGS) entry which is preliminary data.</text>
</comment>
<evidence type="ECO:0000256" key="4">
    <source>
        <dbReference type="ARBA" id="ARBA00023136"/>
    </source>
</evidence>
<dbReference type="Proteomes" id="UP000728185">
    <property type="component" value="Unassembled WGS sequence"/>
</dbReference>
<dbReference type="FunFam" id="2.70.170.10:FF:000028">
    <property type="entry name" value="AcetylCholine Receptor"/>
    <property type="match status" value="1"/>
</dbReference>
<dbReference type="PROSITE" id="PS00236">
    <property type="entry name" value="NEUROTR_ION_CHANNEL"/>
    <property type="match status" value="1"/>
</dbReference>
<gene>
    <name evidence="9" type="ORF">FBUS_04043</name>
</gene>
<feature type="region of interest" description="Disordered" evidence="6">
    <location>
        <begin position="808"/>
        <end position="828"/>
    </location>
</feature>
<feature type="domain" description="Neurotransmitter-gated ion-channel transmembrane" evidence="8">
    <location>
        <begin position="183"/>
        <end position="224"/>
    </location>
</feature>
<keyword evidence="9" id="KW-0675">Receptor</keyword>
<comment type="subcellular location">
    <subcellularLocation>
        <location evidence="1">Membrane</location>
        <topology evidence="1">Multi-pass membrane protein</topology>
    </subcellularLocation>
</comment>
<keyword evidence="4 5" id="KW-0472">Membrane</keyword>
<evidence type="ECO:0000259" key="7">
    <source>
        <dbReference type="Pfam" id="PF02931"/>
    </source>
</evidence>
<evidence type="ECO:0000256" key="2">
    <source>
        <dbReference type="ARBA" id="ARBA00022692"/>
    </source>
</evidence>
<dbReference type="GO" id="GO:0004888">
    <property type="term" value="F:transmembrane signaling receptor activity"/>
    <property type="evidence" value="ECO:0007669"/>
    <property type="project" value="InterPro"/>
</dbReference>
<dbReference type="InterPro" id="IPR006202">
    <property type="entry name" value="Neur_chan_lig-bd"/>
</dbReference>
<dbReference type="Pfam" id="PF02932">
    <property type="entry name" value="Neur_chan_memb"/>
    <property type="match status" value="2"/>
</dbReference>
<feature type="region of interest" description="Disordered" evidence="6">
    <location>
        <begin position="678"/>
        <end position="697"/>
    </location>
</feature>
<dbReference type="EMBL" id="LUCM01004448">
    <property type="protein sequence ID" value="KAA0194327.1"/>
    <property type="molecule type" value="Genomic_DNA"/>
</dbReference>
<keyword evidence="10" id="KW-1185">Reference proteome</keyword>
<dbReference type="InterPro" id="IPR036719">
    <property type="entry name" value="Neuro-gated_channel_TM_sf"/>
</dbReference>
<dbReference type="PRINTS" id="PR00252">
    <property type="entry name" value="NRIONCHANNEL"/>
</dbReference>
<dbReference type="InterPro" id="IPR006029">
    <property type="entry name" value="Neurotrans-gated_channel_TM"/>
</dbReference>
<keyword evidence="5" id="KW-0813">Transport</keyword>
<protein>
    <submittedName>
        <fullName evidence="9">Neuronal acetylcholine receptor subunit alpha 4</fullName>
    </submittedName>
</protein>
<accession>A0A8E0RY35</accession>
<feature type="transmembrane region" description="Helical" evidence="5">
    <location>
        <begin position="212"/>
        <end position="236"/>
    </location>
</feature>
<dbReference type="AlphaFoldDB" id="A0A8E0RY35"/>
<name>A0A8E0RY35_9TREM</name>
<dbReference type="GO" id="GO:0016020">
    <property type="term" value="C:membrane"/>
    <property type="evidence" value="ECO:0007669"/>
    <property type="project" value="UniProtKB-SubCell"/>
</dbReference>
<feature type="transmembrane region" description="Helical" evidence="5">
    <location>
        <begin position="584"/>
        <end position="606"/>
    </location>
</feature>
<dbReference type="Gene3D" id="2.70.170.10">
    <property type="entry name" value="Neurotransmitter-gated ion-channel ligand-binding domain"/>
    <property type="match status" value="1"/>
</dbReference>
<dbReference type="Pfam" id="PF02931">
    <property type="entry name" value="Neur_chan_LBD"/>
    <property type="match status" value="1"/>
</dbReference>
<proteinExistence type="inferred from homology"/>
<feature type="transmembrane region" description="Helical" evidence="5">
    <location>
        <begin position="178"/>
        <end position="200"/>
    </location>
</feature>
<evidence type="ECO:0000313" key="10">
    <source>
        <dbReference type="Proteomes" id="UP000728185"/>
    </source>
</evidence>
<feature type="transmembrane region" description="Helical" evidence="5">
    <location>
        <begin position="618"/>
        <end position="643"/>
    </location>
</feature>
<dbReference type="InterPro" id="IPR038050">
    <property type="entry name" value="Neuro_actylchol_rec"/>
</dbReference>
<feature type="compositionally biased region" description="Polar residues" evidence="6">
    <location>
        <begin position="683"/>
        <end position="693"/>
    </location>
</feature>
<dbReference type="CDD" id="cd19051">
    <property type="entry name" value="LGIC_TM_cation"/>
    <property type="match status" value="1"/>
</dbReference>
<feature type="domain" description="Neurotransmitter-gated ion-channel transmembrane" evidence="8">
    <location>
        <begin position="590"/>
        <end position="619"/>
    </location>
</feature>
<dbReference type="InterPro" id="IPR006201">
    <property type="entry name" value="Neur_channel"/>
</dbReference>
<organism evidence="9 10">
    <name type="scientific">Fasciolopsis buskii</name>
    <dbReference type="NCBI Taxonomy" id="27845"/>
    <lineage>
        <taxon>Eukaryota</taxon>
        <taxon>Metazoa</taxon>
        <taxon>Spiralia</taxon>
        <taxon>Lophotrochozoa</taxon>
        <taxon>Platyhelminthes</taxon>
        <taxon>Trematoda</taxon>
        <taxon>Digenea</taxon>
        <taxon>Plagiorchiida</taxon>
        <taxon>Echinostomata</taxon>
        <taxon>Echinostomatoidea</taxon>
        <taxon>Fasciolidae</taxon>
        <taxon>Fasciolopsis</taxon>
    </lineage>
</organism>
<comment type="caution">
    <text evidence="5">Lacks conserved residue(s) required for the propagation of feature annotation.</text>
</comment>
<dbReference type="SUPFAM" id="SSF90112">
    <property type="entry name" value="Neurotransmitter-gated ion-channel transmembrane pore"/>
    <property type="match status" value="2"/>
</dbReference>
<dbReference type="SUPFAM" id="SSF63712">
    <property type="entry name" value="Nicotinic receptor ligand binding domain-like"/>
    <property type="match status" value="2"/>
</dbReference>
<evidence type="ECO:0000256" key="3">
    <source>
        <dbReference type="ARBA" id="ARBA00022989"/>
    </source>
</evidence>
<keyword evidence="3 5" id="KW-1133">Transmembrane helix</keyword>
<evidence type="ECO:0000259" key="8">
    <source>
        <dbReference type="Pfam" id="PF02932"/>
    </source>
</evidence>
<evidence type="ECO:0000256" key="6">
    <source>
        <dbReference type="SAM" id="MobiDB-lite"/>
    </source>
</evidence>
<sequence>MPTYSKNTELLATGPEEISTEKTLIHLLINRYKEYGIIGRPVRDNRVKMVIQYGLQLIQILHLDENKQVLRTNCWTMYVCMLEFGSLTYDKTQLELEWWTPEDSETPMPYVDFSDYVPANEWFADGETERHLRHEDRKKQIRSVKRYRVRGHLLDGVTEERYYPVLRFLMRLYRNPSFHMFILVIPCLLLSLLTLVVFWLPPDSPAKMMLGVFFCLNMVMITLSTYLATVSVNLFYRGQAGRPLPLWVRRTIPLAEIKRLDSVEAGRTSEERTSVSNDMIKTCSAVVQNKREISDLDLQIRRRKNSSGLQNSTRMNMKDQPGSFSVDCRRDSTKDLMDTLRPVRADACHVNEDISHLNQRQTTAGERNTIAMEWRTLALIVDRLFFILYLLIMAISLATVVLMTEAWNDSLLRWNSSEYGDIMTVRIFPSQIWTPDIKLYNFADERLKEHREARVVIDNNGGALWVPQALFKSTCEVEITYFPFDTQICMLEFGSWTYDKTQLDITWWLPDSDPMPYLDFSDYVPSNEWRTDGEKERDVHHTNRTLQIRSVKKYRRRNQTVGNQVITRDYPVLRYLVRLRRNPSFYVFMLVIPCVLLSSLTLVVFWLPPESPAKMMLGVYFCLNMIMITLSTFLATLVIHLYFRGDRNGVVPRFLRRIIIEGIGRLLMVRQRIPLPDVKKNTTHSSPRPTSNMPYRRDMSGSNFLMNESSFGEDSRTSFPMGNAHGPPPSAGLLPGAGYPMFGDQIPYDVRAGGSIPGPYGPASGMMPKFPPGAGFFEPCSCGAAAARDGPVGNLTGTPALDKDAFGFPGMKDQGENGTPDPDDQTPDWMNSTATLERDVREVKRYVKAFVSRQKEMQRKSIVAMEWRTLALVLDRLFFFLYITTIAIAVIVSVPRSTEPEVPEAFRETETQ</sequence>
<dbReference type="Gene3D" id="1.20.58.390">
    <property type="entry name" value="Neurotransmitter-gated ion-channel transmembrane domain"/>
    <property type="match status" value="2"/>
</dbReference>
<feature type="domain" description="Neurotransmitter-gated ion-channel ligand-binding" evidence="7">
    <location>
        <begin position="397"/>
        <end position="540"/>
    </location>
</feature>
<dbReference type="InterPro" id="IPR018000">
    <property type="entry name" value="Neurotransmitter_ion_chnl_CS"/>
</dbReference>
<comment type="similarity">
    <text evidence="5">Belongs to the ligand-gated ion channel (TC 1.A.9) family.</text>
</comment>
<keyword evidence="2 5" id="KW-0812">Transmembrane</keyword>
<evidence type="ECO:0000256" key="5">
    <source>
        <dbReference type="RuleBase" id="RU000687"/>
    </source>
</evidence>
<dbReference type="InterPro" id="IPR036734">
    <property type="entry name" value="Neur_chan_lig-bd_sf"/>
</dbReference>
<reference evidence="9" key="1">
    <citation type="submission" date="2019-05" db="EMBL/GenBank/DDBJ databases">
        <title>Annotation for the trematode Fasciolopsis buski.</title>
        <authorList>
            <person name="Choi Y.-J."/>
        </authorList>
    </citation>
    <scope>NUCLEOTIDE SEQUENCE</scope>
    <source>
        <strain evidence="9">HT</strain>
        <tissue evidence="9">Whole worm</tissue>
    </source>
</reference>
<dbReference type="PANTHER" id="PTHR18945">
    <property type="entry name" value="NEUROTRANSMITTER GATED ION CHANNEL"/>
    <property type="match status" value="1"/>
</dbReference>
<feature type="transmembrane region" description="Helical" evidence="5">
    <location>
        <begin position="384"/>
        <end position="403"/>
    </location>
</feature>
<keyword evidence="5" id="KW-0407">Ion channel</keyword>
<evidence type="ECO:0000313" key="9">
    <source>
        <dbReference type="EMBL" id="KAA0194327.1"/>
    </source>
</evidence>
<keyword evidence="5" id="KW-0406">Ion transport</keyword>